<evidence type="ECO:0000313" key="5">
    <source>
        <dbReference type="EMBL" id="CAK8674608.1"/>
    </source>
</evidence>
<protein>
    <recommendedName>
        <fullName evidence="4">Serpin domain-containing protein</fullName>
    </recommendedName>
</protein>
<dbReference type="InterPro" id="IPR023796">
    <property type="entry name" value="Serpin_dom"/>
</dbReference>
<keyword evidence="6" id="KW-1185">Reference proteome</keyword>
<gene>
    <name evidence="5" type="ORF">CVLEPA_LOCUS4293</name>
</gene>
<comment type="caution">
    <text evidence="5">The sequence shown here is derived from an EMBL/GenBank/DDBJ whole genome shotgun (WGS) entry which is preliminary data.</text>
</comment>
<dbReference type="SMART" id="SM00093">
    <property type="entry name" value="SERPIN"/>
    <property type="match status" value="1"/>
</dbReference>
<dbReference type="SUPFAM" id="SSF56574">
    <property type="entry name" value="Serpins"/>
    <property type="match status" value="1"/>
</dbReference>
<comment type="similarity">
    <text evidence="1 2">Belongs to the serpin family.</text>
</comment>
<evidence type="ECO:0000256" key="2">
    <source>
        <dbReference type="RuleBase" id="RU000411"/>
    </source>
</evidence>
<proteinExistence type="inferred from homology"/>
<evidence type="ECO:0000256" key="1">
    <source>
        <dbReference type="ARBA" id="ARBA00009500"/>
    </source>
</evidence>
<dbReference type="InterPro" id="IPR036186">
    <property type="entry name" value="Serpin_sf"/>
</dbReference>
<feature type="chain" id="PRO_5046690251" description="Serpin domain-containing protein" evidence="3">
    <location>
        <begin position="18"/>
        <end position="416"/>
    </location>
</feature>
<dbReference type="PANTHER" id="PTHR11461:SF211">
    <property type="entry name" value="GH10112P-RELATED"/>
    <property type="match status" value="1"/>
</dbReference>
<dbReference type="Pfam" id="PF00079">
    <property type="entry name" value="Serpin"/>
    <property type="match status" value="1"/>
</dbReference>
<dbReference type="Proteomes" id="UP001642483">
    <property type="component" value="Unassembled WGS sequence"/>
</dbReference>
<evidence type="ECO:0000256" key="3">
    <source>
        <dbReference type="SAM" id="SignalP"/>
    </source>
</evidence>
<name>A0ABP0F775_CLALP</name>
<dbReference type="PANTHER" id="PTHR11461">
    <property type="entry name" value="SERINE PROTEASE INHIBITOR, SERPIN"/>
    <property type="match status" value="1"/>
</dbReference>
<evidence type="ECO:0000313" key="6">
    <source>
        <dbReference type="Proteomes" id="UP001642483"/>
    </source>
</evidence>
<dbReference type="Gene3D" id="3.30.497.10">
    <property type="entry name" value="Antithrombin, subunit I, domain 2"/>
    <property type="match status" value="1"/>
</dbReference>
<evidence type="ECO:0000259" key="4">
    <source>
        <dbReference type="SMART" id="SM00093"/>
    </source>
</evidence>
<feature type="domain" description="Serpin" evidence="4">
    <location>
        <begin position="49"/>
        <end position="413"/>
    </location>
</feature>
<dbReference type="Gene3D" id="2.10.310.10">
    <property type="entry name" value="Serpins superfamily"/>
    <property type="match status" value="1"/>
</dbReference>
<accession>A0ABP0F775</accession>
<keyword evidence="3" id="KW-0732">Signal</keyword>
<feature type="signal peptide" evidence="3">
    <location>
        <begin position="1"/>
        <end position="17"/>
    </location>
</feature>
<sequence length="416" mass="47516">MVLKVFLLLVLIGSVLSNSWEGVKVELINEKYESCRVNEIAAANRAFALDLFHQIAETDGPDENILISPLVISMGLSMILMGTNGNTAQELRQVLRYNETLDNYVPFYCIYERYENLGPLITLRTASKLFGAKTENFLDTFLGKTAFFGAKMERVDFENDGENTRQAINEWVAVQTSNHISELFQPDSISPLTRLILVSAIYFEAFWKTPFETKFTSPFVVSDDVQIPDQPFMDQRFDIKVYYDEDTDLYFLDLPYKSGARDPEVSMMLVYDDKKRPYVETGKRLTSETLSRVMERLQAERLTDAIVSLPIFEMTVEKDMVSYLQSMGIESLFMNGQADLSGMNGMRNLFIEGAKHKTFIRVDQNGTVAAGVFEASAIFLSLPFYAVFNHPFHFMLWERQTNNILFMGRLVNPSLP</sequence>
<organism evidence="5 6">
    <name type="scientific">Clavelina lepadiformis</name>
    <name type="common">Light-bulb sea squirt</name>
    <name type="synonym">Ascidia lepadiformis</name>
    <dbReference type="NCBI Taxonomy" id="159417"/>
    <lineage>
        <taxon>Eukaryota</taxon>
        <taxon>Metazoa</taxon>
        <taxon>Chordata</taxon>
        <taxon>Tunicata</taxon>
        <taxon>Ascidiacea</taxon>
        <taxon>Aplousobranchia</taxon>
        <taxon>Clavelinidae</taxon>
        <taxon>Clavelina</taxon>
    </lineage>
</organism>
<reference evidence="5 6" key="1">
    <citation type="submission" date="2024-02" db="EMBL/GenBank/DDBJ databases">
        <authorList>
            <person name="Daric V."/>
            <person name="Darras S."/>
        </authorList>
    </citation>
    <scope>NUCLEOTIDE SEQUENCE [LARGE SCALE GENOMIC DNA]</scope>
</reference>
<dbReference type="Gene3D" id="2.30.39.10">
    <property type="entry name" value="Alpha-1-antitrypsin, domain 1"/>
    <property type="match status" value="1"/>
</dbReference>
<dbReference type="CDD" id="cd00172">
    <property type="entry name" value="serpin"/>
    <property type="match status" value="1"/>
</dbReference>
<dbReference type="InterPro" id="IPR000215">
    <property type="entry name" value="Serpin_fam"/>
</dbReference>
<dbReference type="InterPro" id="IPR042178">
    <property type="entry name" value="Serpin_sf_1"/>
</dbReference>
<dbReference type="EMBL" id="CAWYQH010000013">
    <property type="protein sequence ID" value="CAK8674608.1"/>
    <property type="molecule type" value="Genomic_DNA"/>
</dbReference>
<dbReference type="InterPro" id="IPR042185">
    <property type="entry name" value="Serpin_sf_2"/>
</dbReference>